<dbReference type="InterPro" id="IPR009282">
    <property type="entry name" value="DUF937"/>
</dbReference>
<protein>
    <recommendedName>
        <fullName evidence="3">DUF937 domain-containing protein</fullName>
    </recommendedName>
</protein>
<reference evidence="1 2" key="1">
    <citation type="submission" date="2017-01" db="EMBL/GenBank/DDBJ databases">
        <title>Genome sequencing of Arcobacter sp. LPB0137.</title>
        <authorList>
            <person name="Lee G.-W."/>
            <person name="Yi H."/>
        </authorList>
    </citation>
    <scope>NUCLEOTIDE SEQUENCE [LARGE SCALE GENOMIC DNA]</scope>
    <source>
        <strain evidence="1 2">LPB0137</strain>
    </source>
</reference>
<proteinExistence type="predicted"/>
<dbReference type="EMBL" id="CP019070">
    <property type="protein sequence ID" value="APW65980.1"/>
    <property type="molecule type" value="Genomic_DNA"/>
</dbReference>
<dbReference type="Pfam" id="PF06078">
    <property type="entry name" value="DUF937"/>
    <property type="match status" value="1"/>
</dbReference>
<keyword evidence="2" id="KW-1185">Reference proteome</keyword>
<evidence type="ECO:0000313" key="2">
    <source>
        <dbReference type="Proteomes" id="UP000186074"/>
    </source>
</evidence>
<name>A0A1P8KN25_9BACT</name>
<dbReference type="KEGG" id="alp:LPB137_08975"/>
<dbReference type="RefSeq" id="WP_076087219.1">
    <property type="nucleotide sequence ID" value="NZ_CP019070.1"/>
</dbReference>
<dbReference type="STRING" id="1850254.LPB137_08975"/>
<sequence>MNILDTILKNGLDENILGAISAKTGIDTNSIQDIVSQVAPQLVDGAKQNLASTNDSSNLIDMISNTDLDSLKNNPEAIDSSDNSNMLGELFSSLNTNEGDVANELSAKSGVDSSSIASLLPMLAPLVMGALNQKTNLSSTDTSNTNDITSMLTNFIDQDNDGSVVDDLMGMAKKFF</sequence>
<dbReference type="AlphaFoldDB" id="A0A1P8KN25"/>
<dbReference type="Proteomes" id="UP000186074">
    <property type="component" value="Chromosome"/>
</dbReference>
<accession>A0A1P8KN25</accession>
<gene>
    <name evidence="1" type="ORF">LPB137_08975</name>
</gene>
<organism evidence="1 2">
    <name type="scientific">Poseidonibacter parvus</name>
    <dbReference type="NCBI Taxonomy" id="1850254"/>
    <lineage>
        <taxon>Bacteria</taxon>
        <taxon>Pseudomonadati</taxon>
        <taxon>Campylobacterota</taxon>
        <taxon>Epsilonproteobacteria</taxon>
        <taxon>Campylobacterales</taxon>
        <taxon>Arcobacteraceae</taxon>
        <taxon>Poseidonibacter</taxon>
    </lineage>
</organism>
<dbReference type="OrthoDB" id="5526542at2"/>
<evidence type="ECO:0000313" key="1">
    <source>
        <dbReference type="EMBL" id="APW65980.1"/>
    </source>
</evidence>
<evidence type="ECO:0008006" key="3">
    <source>
        <dbReference type="Google" id="ProtNLM"/>
    </source>
</evidence>